<dbReference type="InterPro" id="IPR011459">
    <property type="entry name" value="DUF1565"/>
</dbReference>
<gene>
    <name evidence="4" type="ORF">DB32_007042</name>
</gene>
<evidence type="ECO:0000256" key="2">
    <source>
        <dbReference type="SAM" id="SignalP"/>
    </source>
</evidence>
<keyword evidence="5" id="KW-1185">Reference proteome</keyword>
<feature type="compositionally biased region" description="Low complexity" evidence="1">
    <location>
        <begin position="32"/>
        <end position="51"/>
    </location>
</feature>
<dbReference type="EMBL" id="CP011125">
    <property type="protein sequence ID" value="AKF09893.1"/>
    <property type="molecule type" value="Genomic_DNA"/>
</dbReference>
<evidence type="ECO:0000259" key="3">
    <source>
        <dbReference type="Pfam" id="PF07602"/>
    </source>
</evidence>
<dbReference type="Gene3D" id="2.160.20.10">
    <property type="entry name" value="Single-stranded right-handed beta-helix, Pectin lyase-like"/>
    <property type="match status" value="1"/>
</dbReference>
<proteinExistence type="predicted"/>
<feature type="signal peptide" evidence="2">
    <location>
        <begin position="1"/>
        <end position="20"/>
    </location>
</feature>
<dbReference type="InterPro" id="IPR012334">
    <property type="entry name" value="Pectin_lyas_fold"/>
</dbReference>
<reference evidence="4 5" key="1">
    <citation type="submission" date="2015-03" db="EMBL/GenBank/DDBJ databases">
        <title>Genome assembly of Sandaracinus amylolyticus DSM 53668.</title>
        <authorList>
            <person name="Sharma G."/>
            <person name="Subramanian S."/>
        </authorList>
    </citation>
    <scope>NUCLEOTIDE SEQUENCE [LARGE SCALE GENOMIC DNA]</scope>
    <source>
        <strain evidence="4 5">DSM 53668</strain>
    </source>
</reference>
<keyword evidence="2" id="KW-0732">Signal</keyword>
<dbReference type="RefSeq" id="WP_053236900.1">
    <property type="nucleotide sequence ID" value="NZ_CP011125.1"/>
</dbReference>
<evidence type="ECO:0000313" key="5">
    <source>
        <dbReference type="Proteomes" id="UP000034883"/>
    </source>
</evidence>
<feature type="domain" description="DUF1565" evidence="3">
    <location>
        <begin position="118"/>
        <end position="150"/>
    </location>
</feature>
<dbReference type="STRING" id="927083.DB32_007042"/>
<accession>A0A0F6W842</accession>
<evidence type="ECO:0000256" key="1">
    <source>
        <dbReference type="SAM" id="MobiDB-lite"/>
    </source>
</evidence>
<feature type="chain" id="PRO_5002511658" description="DUF1565 domain-containing protein" evidence="2">
    <location>
        <begin position="21"/>
        <end position="669"/>
    </location>
</feature>
<feature type="region of interest" description="Disordered" evidence="1">
    <location>
        <begin position="20"/>
        <end position="54"/>
    </location>
</feature>
<protein>
    <recommendedName>
        <fullName evidence="3">DUF1565 domain-containing protein</fullName>
    </recommendedName>
</protein>
<dbReference type="PROSITE" id="PS51257">
    <property type="entry name" value="PROKAR_LIPOPROTEIN"/>
    <property type="match status" value="1"/>
</dbReference>
<evidence type="ECO:0000313" key="4">
    <source>
        <dbReference type="EMBL" id="AKF09893.1"/>
    </source>
</evidence>
<name>A0A0F6W842_9BACT</name>
<dbReference type="AlphaFoldDB" id="A0A0F6W842"/>
<dbReference type="Proteomes" id="UP000034883">
    <property type="component" value="Chromosome"/>
</dbReference>
<dbReference type="SUPFAM" id="SSF51126">
    <property type="entry name" value="Pectin lyase-like"/>
    <property type="match status" value="1"/>
</dbReference>
<dbReference type="InterPro" id="IPR011050">
    <property type="entry name" value="Pectin_lyase_fold/virulence"/>
</dbReference>
<dbReference type="KEGG" id="samy:DB32_007042"/>
<dbReference type="OrthoDB" id="5482633at2"/>
<dbReference type="InterPro" id="IPR006626">
    <property type="entry name" value="PbH1"/>
</dbReference>
<organism evidence="4 5">
    <name type="scientific">Sandaracinus amylolyticus</name>
    <dbReference type="NCBI Taxonomy" id="927083"/>
    <lineage>
        <taxon>Bacteria</taxon>
        <taxon>Pseudomonadati</taxon>
        <taxon>Myxococcota</taxon>
        <taxon>Polyangia</taxon>
        <taxon>Polyangiales</taxon>
        <taxon>Sandaracinaceae</taxon>
        <taxon>Sandaracinus</taxon>
    </lineage>
</organism>
<dbReference type="Pfam" id="PF07602">
    <property type="entry name" value="DUF1565"/>
    <property type="match status" value="1"/>
</dbReference>
<dbReference type="SMART" id="SM00710">
    <property type="entry name" value="PbH1"/>
    <property type="match status" value="5"/>
</dbReference>
<sequence>MTRLGLALALLSLAACEASSRDPDAATPPPDGGTTSGPAAPALPSLTPCPAGWSERALEPGGPLVCDPPSDACPDATVRWPGATECTPVGAPCPSGAWPDDLAADAIHVDASATAPGDGSRDAPFATIADALAVASSGDVIAIAAGTYSGVVAPMVDVEIRGVCSARVTLTHVAGGGATQVVGVREGRAIALRDVTVQSADLMAIAVRGALTLRGVRVSGAGVSVAVLGAGARLDARELHVPHTSSDADGRAGRGVDLEAGSTGTIERVIVEDGGDSGIAVVHEGGSLIARDVAVIGTRGNGSGAFGNGIGVFDGATLMIERAVVRDVREAGLIVSIGSATVRDVVIDGVASEPTQSNGYGVLVRDGRLDADRVRVTGARRSGMLAARGATIAARDVVVHDVVADDAGFAVGIGVVGGRLELARAYLARLAVYGLSILEHEASSASGDVEDVTIRDVAVGAEDIGFGVLVSRSTATVSRLDLRGARVLGVDVMGEGAMLTLEDARIEEIDATSTFDFGRAIEVDVGGHAIVRRARFAGTRESAAASYEAGSRLELVDVEVSDVRERACAATTCSGQPGGVGVVALGGGAVRGEALRIAGAPLCGVMVAFDGALDLRGGEIRGCSVGACLQVEGYDVARVTDGVRYEENDVNVDFTGFPAPMSASAPPPL</sequence>